<dbReference type="AlphaFoldDB" id="A0A401YN76"/>
<feature type="region of interest" description="Disordered" evidence="1">
    <location>
        <begin position="285"/>
        <end position="322"/>
    </location>
</feature>
<feature type="compositionally biased region" description="Gly residues" evidence="1">
    <location>
        <begin position="313"/>
        <end position="322"/>
    </location>
</feature>
<reference evidence="3 4" key="1">
    <citation type="submission" date="2018-12" db="EMBL/GenBank/DDBJ databases">
        <title>Draft genome sequence of Embleya hyalina NBRC 13850T.</title>
        <authorList>
            <person name="Komaki H."/>
            <person name="Hosoyama A."/>
            <person name="Kimura A."/>
            <person name="Ichikawa N."/>
            <person name="Tamura T."/>
        </authorList>
    </citation>
    <scope>NUCLEOTIDE SEQUENCE [LARGE SCALE GENOMIC DNA]</scope>
    <source>
        <strain evidence="3 4">NBRC 13850</strain>
    </source>
</reference>
<keyword evidence="4" id="KW-1185">Reference proteome</keyword>
<dbReference type="Pfam" id="PF01869">
    <property type="entry name" value="BcrAD_BadFG"/>
    <property type="match status" value="1"/>
</dbReference>
<evidence type="ECO:0000256" key="1">
    <source>
        <dbReference type="SAM" id="MobiDB-lite"/>
    </source>
</evidence>
<name>A0A401YN76_9ACTN</name>
<dbReference type="OrthoDB" id="8701357at2"/>
<dbReference type="Proteomes" id="UP000286931">
    <property type="component" value="Unassembled WGS sequence"/>
</dbReference>
<dbReference type="Gene3D" id="3.30.420.40">
    <property type="match status" value="2"/>
</dbReference>
<evidence type="ECO:0000259" key="2">
    <source>
        <dbReference type="Pfam" id="PF01869"/>
    </source>
</evidence>
<proteinExistence type="predicted"/>
<evidence type="ECO:0000313" key="3">
    <source>
        <dbReference type="EMBL" id="GCD96070.1"/>
    </source>
</evidence>
<dbReference type="RefSeq" id="WP_126638149.1">
    <property type="nucleotide sequence ID" value="NZ_BIFH01000019.1"/>
</dbReference>
<dbReference type="EMBL" id="BIFH01000019">
    <property type="protein sequence ID" value="GCD96070.1"/>
    <property type="molecule type" value="Genomic_DNA"/>
</dbReference>
<dbReference type="InterPro" id="IPR052519">
    <property type="entry name" value="Euk-type_GlcNAc_Kinase"/>
</dbReference>
<gene>
    <name evidence="3" type="ORF">EHYA_03754</name>
</gene>
<feature type="domain" description="ATPase BadF/BadG/BcrA/BcrD type" evidence="2">
    <location>
        <begin position="7"/>
        <end position="272"/>
    </location>
</feature>
<accession>A0A401YN76</accession>
<dbReference type="InterPro" id="IPR043129">
    <property type="entry name" value="ATPase_NBD"/>
</dbReference>
<protein>
    <submittedName>
        <fullName evidence="3">ATPase, BadF/BadG/BcrA/BcrD type</fullName>
    </submittedName>
</protein>
<dbReference type="PANTHER" id="PTHR43190:SF3">
    <property type="entry name" value="N-ACETYL-D-GLUCOSAMINE KINASE"/>
    <property type="match status" value="1"/>
</dbReference>
<organism evidence="3 4">
    <name type="scientific">Embleya hyalina</name>
    <dbReference type="NCBI Taxonomy" id="516124"/>
    <lineage>
        <taxon>Bacteria</taxon>
        <taxon>Bacillati</taxon>
        <taxon>Actinomycetota</taxon>
        <taxon>Actinomycetes</taxon>
        <taxon>Kitasatosporales</taxon>
        <taxon>Streptomycetaceae</taxon>
        <taxon>Embleya</taxon>
    </lineage>
</organism>
<dbReference type="SUPFAM" id="SSF53067">
    <property type="entry name" value="Actin-like ATPase domain"/>
    <property type="match status" value="2"/>
</dbReference>
<comment type="caution">
    <text evidence="3">The sequence shown here is derived from an EMBL/GenBank/DDBJ whole genome shotgun (WGS) entry which is preliminary data.</text>
</comment>
<dbReference type="PANTHER" id="PTHR43190">
    <property type="entry name" value="N-ACETYL-D-GLUCOSAMINE KINASE"/>
    <property type="match status" value="1"/>
</dbReference>
<sequence>METQYIVGVDAGGTKTRLRLATPQGDTLEDVTHPAGDWTNLDSRGKAVALGASIRALTRSPPIAVGIGAHGCDSDTECAELRTAMEAELAVPVRVVNDAFLLEAAVPVGGPAAGLVVGTGSIAVARDTSGGSLYAGGWGWLVGDPGSAWGTVRDAVGALTRAHDRAHTDDPLLPALLAHTGARSLRDVVGTMQSTPPRSWARWAPTVFDAAEAGSPAARTAVLTGADDLTTLVGHLVTRGADITRVVAGGSVIVGRPPLAEALRDRLRERLGLPLTVYTGEPVAGAVHLATPPEPPGTSTRTNTPPEHPAPGAPGGGRRTTR</sequence>
<evidence type="ECO:0000313" key="4">
    <source>
        <dbReference type="Proteomes" id="UP000286931"/>
    </source>
</evidence>
<dbReference type="InterPro" id="IPR002731">
    <property type="entry name" value="ATPase_BadF"/>
</dbReference>